<gene>
    <name evidence="1" type="ORF">AVEN_12452_1</name>
</gene>
<reference evidence="1 2" key="1">
    <citation type="journal article" date="2019" name="Sci. Rep.">
        <title>Orb-weaving spider Araneus ventricosus genome elucidates the spidroin gene catalogue.</title>
        <authorList>
            <person name="Kono N."/>
            <person name="Nakamura H."/>
            <person name="Ohtoshi R."/>
            <person name="Moran D.A.P."/>
            <person name="Shinohara A."/>
            <person name="Yoshida Y."/>
            <person name="Fujiwara M."/>
            <person name="Mori M."/>
            <person name="Tomita M."/>
            <person name="Arakawa K."/>
        </authorList>
    </citation>
    <scope>NUCLEOTIDE SEQUENCE [LARGE SCALE GENOMIC DNA]</scope>
</reference>
<proteinExistence type="predicted"/>
<evidence type="ECO:0000313" key="2">
    <source>
        <dbReference type="Proteomes" id="UP000499080"/>
    </source>
</evidence>
<comment type="caution">
    <text evidence="1">The sequence shown here is derived from an EMBL/GenBank/DDBJ whole genome shotgun (WGS) entry which is preliminary data.</text>
</comment>
<accession>A0A4Y2MW46</accession>
<organism evidence="1 2">
    <name type="scientific">Araneus ventricosus</name>
    <name type="common">Orbweaver spider</name>
    <name type="synonym">Epeira ventricosa</name>
    <dbReference type="NCBI Taxonomy" id="182803"/>
    <lineage>
        <taxon>Eukaryota</taxon>
        <taxon>Metazoa</taxon>
        <taxon>Ecdysozoa</taxon>
        <taxon>Arthropoda</taxon>
        <taxon>Chelicerata</taxon>
        <taxon>Arachnida</taxon>
        <taxon>Araneae</taxon>
        <taxon>Araneomorphae</taxon>
        <taxon>Entelegynae</taxon>
        <taxon>Araneoidea</taxon>
        <taxon>Araneidae</taxon>
        <taxon>Araneus</taxon>
    </lineage>
</organism>
<protein>
    <submittedName>
        <fullName evidence="1">Uncharacterized protein</fullName>
    </submittedName>
</protein>
<evidence type="ECO:0000313" key="1">
    <source>
        <dbReference type="EMBL" id="GBN31381.1"/>
    </source>
</evidence>
<dbReference type="AlphaFoldDB" id="A0A4Y2MW46"/>
<name>A0A4Y2MW46_ARAVE</name>
<keyword evidence="2" id="KW-1185">Reference proteome</keyword>
<sequence>MVKYDELFKEKVLCHYYLNQFLPDLDPKGQRPEDETPSAPANIPLSLTRAAIYRHSGVLNVENCHSRLSFSLQSLIVALITIFIIKDRKTGSVSYRRSARGIYSTQCKWPCHGKHFRFYENNSTLEEI</sequence>
<dbReference type="EMBL" id="BGPR01008074">
    <property type="protein sequence ID" value="GBN31381.1"/>
    <property type="molecule type" value="Genomic_DNA"/>
</dbReference>
<dbReference type="Proteomes" id="UP000499080">
    <property type="component" value="Unassembled WGS sequence"/>
</dbReference>